<dbReference type="Proteomes" id="UP001222325">
    <property type="component" value="Unassembled WGS sequence"/>
</dbReference>
<protein>
    <submittedName>
        <fullName evidence="1">Uncharacterized protein</fullName>
    </submittedName>
</protein>
<evidence type="ECO:0000313" key="2">
    <source>
        <dbReference type="Proteomes" id="UP001222325"/>
    </source>
</evidence>
<evidence type="ECO:0000313" key="1">
    <source>
        <dbReference type="EMBL" id="KAJ7077134.1"/>
    </source>
</evidence>
<reference evidence="1" key="1">
    <citation type="submission" date="2023-03" db="EMBL/GenBank/DDBJ databases">
        <title>Massive genome expansion in bonnet fungi (Mycena s.s.) driven by repeated elements and novel gene families across ecological guilds.</title>
        <authorList>
            <consortium name="Lawrence Berkeley National Laboratory"/>
            <person name="Harder C.B."/>
            <person name="Miyauchi S."/>
            <person name="Viragh M."/>
            <person name="Kuo A."/>
            <person name="Thoen E."/>
            <person name="Andreopoulos B."/>
            <person name="Lu D."/>
            <person name="Skrede I."/>
            <person name="Drula E."/>
            <person name="Henrissat B."/>
            <person name="Morin E."/>
            <person name="Kohler A."/>
            <person name="Barry K."/>
            <person name="LaButti K."/>
            <person name="Morin E."/>
            <person name="Salamov A."/>
            <person name="Lipzen A."/>
            <person name="Mereny Z."/>
            <person name="Hegedus B."/>
            <person name="Baldrian P."/>
            <person name="Stursova M."/>
            <person name="Weitz H."/>
            <person name="Taylor A."/>
            <person name="Grigoriev I.V."/>
            <person name="Nagy L.G."/>
            <person name="Martin F."/>
            <person name="Kauserud H."/>
        </authorList>
    </citation>
    <scope>NUCLEOTIDE SEQUENCE</scope>
    <source>
        <strain evidence="1">CBHHK173m</strain>
    </source>
</reference>
<accession>A0AAD6TTV1</accession>
<dbReference type="AlphaFoldDB" id="A0AAD6TTV1"/>
<gene>
    <name evidence="1" type="ORF">B0H15DRAFT_955234</name>
</gene>
<sequence length="85" mass="9067">MQRESRTAQCTLAHALRDTQVGGYVLSAKLARGVYRPHEVEAHHDMFTSAGPSTSISPDAHPLAKLETAAAAQRSGGRRSGGARR</sequence>
<comment type="caution">
    <text evidence="1">The sequence shown here is derived from an EMBL/GenBank/DDBJ whole genome shotgun (WGS) entry which is preliminary data.</text>
</comment>
<dbReference type="EMBL" id="JARJCN010000075">
    <property type="protein sequence ID" value="KAJ7077134.1"/>
    <property type="molecule type" value="Genomic_DNA"/>
</dbReference>
<keyword evidence="2" id="KW-1185">Reference proteome</keyword>
<organism evidence="1 2">
    <name type="scientific">Mycena belliarum</name>
    <dbReference type="NCBI Taxonomy" id="1033014"/>
    <lineage>
        <taxon>Eukaryota</taxon>
        <taxon>Fungi</taxon>
        <taxon>Dikarya</taxon>
        <taxon>Basidiomycota</taxon>
        <taxon>Agaricomycotina</taxon>
        <taxon>Agaricomycetes</taxon>
        <taxon>Agaricomycetidae</taxon>
        <taxon>Agaricales</taxon>
        <taxon>Marasmiineae</taxon>
        <taxon>Mycenaceae</taxon>
        <taxon>Mycena</taxon>
    </lineage>
</organism>
<name>A0AAD6TTV1_9AGAR</name>
<proteinExistence type="predicted"/>